<dbReference type="InterPro" id="IPR038220">
    <property type="entry name" value="PHOX_C_sf"/>
</dbReference>
<name>A0AAJ8LSY0_9TREE</name>
<keyword evidence="8" id="KW-1185">Reference proteome</keyword>
<dbReference type="SUPFAM" id="SSF54373">
    <property type="entry name" value="FAD-linked reductases, C-terminal domain"/>
    <property type="match status" value="1"/>
</dbReference>
<proteinExistence type="inferred from homology"/>
<organism evidence="7 8">
    <name type="scientific">Kwoniella shandongensis</name>
    <dbReference type="NCBI Taxonomy" id="1734106"/>
    <lineage>
        <taxon>Eukaryota</taxon>
        <taxon>Fungi</taxon>
        <taxon>Dikarya</taxon>
        <taxon>Basidiomycota</taxon>
        <taxon>Agaricomycotina</taxon>
        <taxon>Tremellomycetes</taxon>
        <taxon>Tremellales</taxon>
        <taxon>Cryptococcaceae</taxon>
        <taxon>Kwoniella</taxon>
    </lineage>
</organism>
<feature type="domain" description="Phenol hydroxylase-like C-terminal dimerisation" evidence="6">
    <location>
        <begin position="454"/>
        <end position="602"/>
    </location>
</feature>
<keyword evidence="4" id="KW-0560">Oxidoreductase</keyword>
<accession>A0AAJ8LSY0</accession>
<evidence type="ECO:0000256" key="3">
    <source>
        <dbReference type="ARBA" id="ARBA00022827"/>
    </source>
</evidence>
<dbReference type="GO" id="GO:0016709">
    <property type="term" value="F:oxidoreductase activity, acting on paired donors, with incorporation or reduction of molecular oxygen, NAD(P)H as one donor, and incorporation of one atom of oxygen"/>
    <property type="evidence" value="ECO:0007669"/>
    <property type="project" value="UniProtKB-ARBA"/>
</dbReference>
<dbReference type="Pfam" id="PF01494">
    <property type="entry name" value="FAD_binding_3"/>
    <property type="match status" value="1"/>
</dbReference>
<dbReference type="SUPFAM" id="SSF52833">
    <property type="entry name" value="Thioredoxin-like"/>
    <property type="match status" value="1"/>
</dbReference>
<dbReference type="KEGG" id="ksn:43586330"/>
<evidence type="ECO:0000256" key="1">
    <source>
        <dbReference type="ARBA" id="ARBA00007801"/>
    </source>
</evidence>
<dbReference type="PANTHER" id="PTHR43004:SF5">
    <property type="entry name" value="FAD-BINDING DOMAIN-CONTAINING PROTEIN"/>
    <property type="match status" value="1"/>
</dbReference>
<dbReference type="InterPro" id="IPR050641">
    <property type="entry name" value="RIFMO-like"/>
</dbReference>
<dbReference type="Pfam" id="PF07976">
    <property type="entry name" value="Phe_hydrox_dim"/>
    <property type="match status" value="1"/>
</dbReference>
<evidence type="ECO:0000313" key="7">
    <source>
        <dbReference type="EMBL" id="WWD22224.1"/>
    </source>
</evidence>
<keyword evidence="2" id="KW-0285">Flavoprotein</keyword>
<reference evidence="7" key="1">
    <citation type="submission" date="2017-08" db="EMBL/GenBank/DDBJ databases">
        <authorList>
            <person name="Cuomo C."/>
            <person name="Billmyre B."/>
            <person name="Heitman J."/>
        </authorList>
    </citation>
    <scope>NUCLEOTIDE SEQUENCE</scope>
    <source>
        <strain evidence="7">CBS 12478</strain>
    </source>
</reference>
<evidence type="ECO:0000256" key="4">
    <source>
        <dbReference type="ARBA" id="ARBA00023002"/>
    </source>
</evidence>
<dbReference type="Proteomes" id="UP000322225">
    <property type="component" value="Chromosome 13"/>
</dbReference>
<dbReference type="Gene3D" id="3.40.30.20">
    <property type="match status" value="1"/>
</dbReference>
<feature type="domain" description="FAD-binding" evidence="5">
    <location>
        <begin position="33"/>
        <end position="390"/>
    </location>
</feature>
<dbReference type="EMBL" id="CP144063">
    <property type="protein sequence ID" value="WWD22224.1"/>
    <property type="molecule type" value="Genomic_DNA"/>
</dbReference>
<dbReference type="Gene3D" id="3.50.50.60">
    <property type="entry name" value="FAD/NAD(P)-binding domain"/>
    <property type="match status" value="1"/>
</dbReference>
<dbReference type="GO" id="GO:0071949">
    <property type="term" value="F:FAD binding"/>
    <property type="evidence" value="ECO:0007669"/>
    <property type="project" value="InterPro"/>
</dbReference>
<gene>
    <name evidence="7" type="ORF">CI109_106715</name>
</gene>
<evidence type="ECO:0000256" key="2">
    <source>
        <dbReference type="ARBA" id="ARBA00022630"/>
    </source>
</evidence>
<dbReference type="InterPro" id="IPR012941">
    <property type="entry name" value="Phe_hydrox_C_dim_dom"/>
</dbReference>
<reference evidence="7" key="2">
    <citation type="submission" date="2024-01" db="EMBL/GenBank/DDBJ databases">
        <title>Comparative genomics of Cryptococcus and Kwoniella reveals pathogenesis evolution and contrasting modes of karyotype evolution via chromosome fusion or intercentromeric recombination.</title>
        <authorList>
            <person name="Coelho M.A."/>
            <person name="David-Palma M."/>
            <person name="Shea T."/>
            <person name="Bowers K."/>
            <person name="McGinley-Smith S."/>
            <person name="Mohammad A.W."/>
            <person name="Gnirke A."/>
            <person name="Yurkov A.M."/>
            <person name="Nowrousian M."/>
            <person name="Sun S."/>
            <person name="Cuomo C.A."/>
            <person name="Heitman J."/>
        </authorList>
    </citation>
    <scope>NUCLEOTIDE SEQUENCE</scope>
    <source>
        <strain evidence="7">CBS 12478</strain>
    </source>
</reference>
<dbReference type="PANTHER" id="PTHR43004">
    <property type="entry name" value="TRK SYSTEM POTASSIUM UPTAKE PROTEIN"/>
    <property type="match status" value="1"/>
</dbReference>
<evidence type="ECO:0008006" key="9">
    <source>
        <dbReference type="Google" id="ProtNLM"/>
    </source>
</evidence>
<evidence type="ECO:0000259" key="6">
    <source>
        <dbReference type="Pfam" id="PF07976"/>
    </source>
</evidence>
<dbReference type="AlphaFoldDB" id="A0AAJ8LSY0"/>
<dbReference type="SUPFAM" id="SSF51905">
    <property type="entry name" value="FAD/NAD(P)-binding domain"/>
    <property type="match status" value="1"/>
</dbReference>
<protein>
    <recommendedName>
        <fullName evidence="9">FAD-binding domain-containing protein</fullName>
    </recommendedName>
</protein>
<dbReference type="InterPro" id="IPR036188">
    <property type="entry name" value="FAD/NAD-bd_sf"/>
</dbReference>
<dbReference type="PRINTS" id="PR00420">
    <property type="entry name" value="RNGMNOXGNASE"/>
</dbReference>
<dbReference type="GeneID" id="43586330"/>
<dbReference type="InterPro" id="IPR002938">
    <property type="entry name" value="FAD-bd"/>
</dbReference>
<dbReference type="Gene3D" id="3.30.9.10">
    <property type="entry name" value="D-Amino Acid Oxidase, subunit A, domain 2"/>
    <property type="match status" value="1"/>
</dbReference>
<keyword evidence="3" id="KW-0274">FAD</keyword>
<dbReference type="RefSeq" id="XP_031863777.2">
    <property type="nucleotide sequence ID" value="XM_032002220.2"/>
</dbReference>
<comment type="similarity">
    <text evidence="1">Belongs to the PheA/TfdB FAD monooxygenase family.</text>
</comment>
<evidence type="ECO:0000259" key="5">
    <source>
        <dbReference type="Pfam" id="PF01494"/>
    </source>
</evidence>
<dbReference type="InterPro" id="IPR036249">
    <property type="entry name" value="Thioredoxin-like_sf"/>
</dbReference>
<sequence length="603" mass="66072">MTRDAFLISWKSDGSYSKPTTMPQPTESSLPPVDVLIVGGGPIGLLTGLQLARFGCKPLVIEKEDKASAPVYGRATTLWPRSLELYDQLDVLDPLLQKGVTTQTGFNFRDGKAAPGGLVFGYGMNKHGDTSHNYSLHLRQRLTERAFESVLNSYGFPVLHQHFIESWTDSEDPADIYPVKCRVRDLVNNLSYTVKCKYVVGADGGKSFVRKTAGIAFVGERTTSKWIRMDALIKTDMPSPRTLNSVQSDSHGLVLFCPIDEGKTRIGYVFSEALREKYGEENITVEVAKDEAKKALHPFSLEFESVDWFTLYGIGQCMAETFVKDRVILVGDACHTHSSGSAQGLNTGTLDSVNLAWKLALVCKGLGSPEVLIQSYNEERKAGVQQVIDNDAIISTLISGKLPPRFQGRTESPRDLLTEWFDNAKVQAFTLGLGVSYSTVTPSVLNRPFHGPPLATIHPGERGPDAVLSRMGTNELTRLHRVLSNTGKFHIVVFTGYPAFNQARLTSFRAETQALAKLLPNENEIFQYTTVIAGSGISAVESLLQEPWGMTWFDHSGAAHTAYGVDRGAGAVVVLRPDGWVGAIVGLDEKAALCRYFSAFLLA</sequence>
<evidence type="ECO:0000313" key="8">
    <source>
        <dbReference type="Proteomes" id="UP000322225"/>
    </source>
</evidence>